<evidence type="ECO:0000313" key="15">
    <source>
        <dbReference type="RefSeq" id="XP_070629676.1"/>
    </source>
</evidence>
<dbReference type="Pfam" id="PF01342">
    <property type="entry name" value="SAND"/>
    <property type="match status" value="1"/>
</dbReference>
<dbReference type="Pfam" id="PF00439">
    <property type="entry name" value="Bromodomain"/>
    <property type="match status" value="1"/>
</dbReference>
<feature type="domain" description="PHD-type" evidence="11">
    <location>
        <begin position="701"/>
        <end position="747"/>
    </location>
</feature>
<feature type="compositionally biased region" description="Basic residues" evidence="9">
    <location>
        <begin position="472"/>
        <end position="496"/>
    </location>
</feature>
<dbReference type="InterPro" id="IPR036427">
    <property type="entry name" value="Bromodomain-like_sf"/>
</dbReference>
<evidence type="ECO:0000259" key="12">
    <source>
        <dbReference type="PROSITE" id="PS50864"/>
    </source>
</evidence>
<reference evidence="14" key="1">
    <citation type="submission" date="2025-05" db="UniProtKB">
        <authorList>
            <consortium name="RefSeq"/>
        </authorList>
    </citation>
    <scope>NUCLEOTIDE SEQUENCE [LARGE SCALE GENOMIC DNA]</scope>
</reference>
<dbReference type="GeneID" id="109571642"/>
<dbReference type="SUPFAM" id="SSF47370">
    <property type="entry name" value="Bromodomain"/>
    <property type="match status" value="1"/>
</dbReference>
<dbReference type="Proteomes" id="UP001652663">
    <property type="component" value="Chromosome 2"/>
</dbReference>
<dbReference type="InterPro" id="IPR010919">
    <property type="entry name" value="SAND-like_dom_sf"/>
</dbReference>
<dbReference type="Gene3D" id="3.10.390.10">
    <property type="entry name" value="SAND domain-like"/>
    <property type="match status" value="1"/>
</dbReference>
<dbReference type="RefSeq" id="XP_070629676.1">
    <property type="nucleotide sequence ID" value="XM_070773575.1"/>
</dbReference>
<keyword evidence="3 8" id="KW-0863">Zinc-finger</keyword>
<evidence type="ECO:0000256" key="1">
    <source>
        <dbReference type="ARBA" id="ARBA00022553"/>
    </source>
</evidence>
<dbReference type="PANTHER" id="PTHR46386">
    <property type="entry name" value="NUCLEAR BODY PROTEIN SP140"/>
    <property type="match status" value="1"/>
</dbReference>
<dbReference type="SUPFAM" id="SSF63763">
    <property type="entry name" value="SAND domain-like"/>
    <property type="match status" value="1"/>
</dbReference>
<evidence type="ECO:0000256" key="8">
    <source>
        <dbReference type="PROSITE-ProRule" id="PRU00146"/>
    </source>
</evidence>
<evidence type="ECO:0000256" key="5">
    <source>
        <dbReference type="ARBA" id="ARBA00023117"/>
    </source>
</evidence>
<dbReference type="Gene3D" id="3.30.40.10">
    <property type="entry name" value="Zinc/RING finger domain, C3HC4 (zinc finger)"/>
    <property type="match status" value="1"/>
</dbReference>
<evidence type="ECO:0000256" key="6">
    <source>
        <dbReference type="ARBA" id="ARBA00023125"/>
    </source>
</evidence>
<evidence type="ECO:0000256" key="9">
    <source>
        <dbReference type="SAM" id="MobiDB-lite"/>
    </source>
</evidence>
<dbReference type="Gene3D" id="1.20.920.10">
    <property type="entry name" value="Bromodomain-like"/>
    <property type="match status" value="1"/>
</dbReference>
<keyword evidence="1" id="KW-0597">Phosphoprotein</keyword>
<feature type="domain" description="HSR" evidence="13">
    <location>
        <begin position="123"/>
        <end position="239"/>
    </location>
</feature>
<feature type="region of interest" description="Disordered" evidence="9">
    <location>
        <begin position="331"/>
        <end position="425"/>
    </location>
</feature>
<evidence type="ECO:0000313" key="14">
    <source>
        <dbReference type="Proteomes" id="UP001652663"/>
    </source>
</evidence>
<dbReference type="SMART" id="SM00297">
    <property type="entry name" value="BROMO"/>
    <property type="match status" value="1"/>
</dbReference>
<protein>
    <submittedName>
        <fullName evidence="15">Nuclear body protein SP140-like protein isoform X20</fullName>
    </submittedName>
</protein>
<keyword evidence="4" id="KW-0862">Zinc</keyword>
<dbReference type="PANTHER" id="PTHR46386:SF8">
    <property type="entry name" value="NUCLEAR BODY PROTEIN SP140"/>
    <property type="match status" value="1"/>
</dbReference>
<dbReference type="CDD" id="cd15626">
    <property type="entry name" value="PHD_SP110_140"/>
    <property type="match status" value="1"/>
</dbReference>
<dbReference type="InterPro" id="IPR000770">
    <property type="entry name" value="SAND_dom"/>
</dbReference>
<feature type="domain" description="Bromo" evidence="10">
    <location>
        <begin position="782"/>
        <end position="840"/>
    </location>
</feature>
<dbReference type="SMART" id="SM00258">
    <property type="entry name" value="SAND"/>
    <property type="match status" value="1"/>
</dbReference>
<gene>
    <name evidence="15" type="primary">LOC109571642</name>
</gene>
<dbReference type="PROSITE" id="PS50016">
    <property type="entry name" value="ZF_PHD_2"/>
    <property type="match status" value="1"/>
</dbReference>
<keyword evidence="6" id="KW-0238">DNA-binding</keyword>
<dbReference type="InterPro" id="IPR001487">
    <property type="entry name" value="Bromodomain"/>
</dbReference>
<evidence type="ECO:0000256" key="4">
    <source>
        <dbReference type="ARBA" id="ARBA00022833"/>
    </source>
</evidence>
<dbReference type="PROSITE" id="PS51414">
    <property type="entry name" value="HSR"/>
    <property type="match status" value="1"/>
</dbReference>
<keyword evidence="5 7" id="KW-0103">Bromodomain</keyword>
<dbReference type="InterPro" id="IPR019786">
    <property type="entry name" value="Zinc_finger_PHD-type_CS"/>
</dbReference>
<organism evidence="14 15">
    <name type="scientific">Bos indicus</name>
    <name type="common">Zebu</name>
    <dbReference type="NCBI Taxonomy" id="9915"/>
    <lineage>
        <taxon>Eukaryota</taxon>
        <taxon>Metazoa</taxon>
        <taxon>Chordata</taxon>
        <taxon>Craniata</taxon>
        <taxon>Vertebrata</taxon>
        <taxon>Euteleostomi</taxon>
        <taxon>Mammalia</taxon>
        <taxon>Eutheria</taxon>
        <taxon>Laurasiatheria</taxon>
        <taxon>Artiodactyla</taxon>
        <taxon>Ruminantia</taxon>
        <taxon>Pecora</taxon>
        <taxon>Bovidae</taxon>
        <taxon>Bovinae</taxon>
        <taxon>Bos</taxon>
    </lineage>
</organism>
<dbReference type="InterPro" id="IPR011011">
    <property type="entry name" value="Znf_FYVE_PHD"/>
</dbReference>
<evidence type="ECO:0000256" key="7">
    <source>
        <dbReference type="PROSITE-ProRule" id="PRU00035"/>
    </source>
</evidence>
<name>A0ABM4R288_BOSIN</name>
<dbReference type="PROSITE" id="PS50014">
    <property type="entry name" value="BROMODOMAIN_2"/>
    <property type="match status" value="1"/>
</dbReference>
<reference evidence="15" key="2">
    <citation type="submission" date="2025-08" db="UniProtKB">
        <authorList>
            <consortium name="RefSeq"/>
        </authorList>
    </citation>
    <scope>IDENTIFICATION</scope>
    <source>
        <tissue evidence="15">Blood</tissue>
    </source>
</reference>
<proteinExistence type="predicted"/>
<keyword evidence="2" id="KW-0479">Metal-binding</keyword>
<evidence type="ECO:0000259" key="13">
    <source>
        <dbReference type="PROSITE" id="PS51414"/>
    </source>
</evidence>
<dbReference type="PROSITE" id="PS01359">
    <property type="entry name" value="ZF_PHD_1"/>
    <property type="match status" value="1"/>
</dbReference>
<dbReference type="SUPFAM" id="SSF57903">
    <property type="entry name" value="FYVE/PHD zinc finger"/>
    <property type="match status" value="1"/>
</dbReference>
<feature type="region of interest" description="Disordered" evidence="9">
    <location>
        <begin position="444"/>
        <end position="570"/>
    </location>
</feature>
<dbReference type="InterPro" id="IPR004865">
    <property type="entry name" value="HSR_dom"/>
</dbReference>
<dbReference type="Pfam" id="PF00628">
    <property type="entry name" value="PHD"/>
    <property type="match status" value="1"/>
</dbReference>
<dbReference type="InterPro" id="IPR043563">
    <property type="entry name" value="Sp110/Sp140/Sp140L-like"/>
</dbReference>
<dbReference type="SMART" id="SM00249">
    <property type="entry name" value="PHD"/>
    <property type="match status" value="1"/>
</dbReference>
<evidence type="ECO:0000259" key="10">
    <source>
        <dbReference type="PROSITE" id="PS50014"/>
    </source>
</evidence>
<accession>A0ABM4R288</accession>
<dbReference type="Pfam" id="PF03172">
    <property type="entry name" value="HSR"/>
    <property type="match status" value="1"/>
</dbReference>
<sequence length="876" mass="100790">MGVWRMRKSEMSDFPFFASHSHLGRGQEQTWFLPPSQHCATSPQNASDLFEFKESSCPLLFAGARRSLSSVPNPGADRWADFLVTAPGKDRGNENLSKSDLGLAPWSKKKMASAGSPSNCRMITEDQNLEEQHLEEQLCYEFIFMLFKEKKVEIAGAILKPFPFLMGLRDRGFISEPMYQDFQEACRNLVPVERVAYNALDELEKKFDKTVLEALFSKVNLKAYPDLLQICNNFQNAIRDKFYYQILDEGETKEMLNSQLNHEQVSLEHSPLQMNSVRGFESMPRLLPYNRQVSLEHSPLQMNSVRGFESMPRLLPYNRKENSNAWDEEWPQEASSFSPRYVPVSSKHKSLQRTSKGNSEEMPKLKPVTSDPKAPQVPPEGEPKEVLSLLPAEGEESCDPEASQMTDKEEQEELPSQPLDGEGTELPTFGNKCSCVMCFSKDVPRDPEGRTESMQADDMLDTVDLGNNSTVRKPKKRRKKKKGHSWTRRPRRNVHRKALDNSKAPGQPAPRGKKVKMSLQKPAKIRRKRRGRPRFTHNNRIPQRRAKSRGALSDPGIKPMSPALQVDSLPTELPGKPLTLEICGKRKYTYERVDFHSQIIPVTCGKVKGKLHKKKLKHGSWVKCIQSENGDWFTPREFEIRGGHGRSKNWKISVRCGGRPLLWLMERRFLHNPPRKYGRRKKKRGPKSPDNTLDNLCLGNSDVCETCRDGGKLFCCDTCSRSFHEDCHIPPVETEKDPWSCTFCRMKESSGNQQGLGESEVLARLMQSEEQLKCEFLLLKVYCHSESTFFARIPYYYYMKEASKNLKEPMWLDKIKKRLNEQGYSHVEGFVWDMRLIFQNHRASFKFNDFGQMGLRLEAEFEKNFKEVFALQETNE</sequence>
<dbReference type="InterPro" id="IPR019787">
    <property type="entry name" value="Znf_PHD-finger"/>
</dbReference>
<dbReference type="PROSITE" id="PS50864">
    <property type="entry name" value="SAND"/>
    <property type="match status" value="1"/>
</dbReference>
<feature type="compositionally biased region" description="Basic residues" evidence="9">
    <location>
        <begin position="523"/>
        <end position="548"/>
    </location>
</feature>
<evidence type="ECO:0000256" key="3">
    <source>
        <dbReference type="ARBA" id="ARBA00022771"/>
    </source>
</evidence>
<evidence type="ECO:0000256" key="2">
    <source>
        <dbReference type="ARBA" id="ARBA00022723"/>
    </source>
</evidence>
<dbReference type="InterPro" id="IPR013083">
    <property type="entry name" value="Znf_RING/FYVE/PHD"/>
</dbReference>
<feature type="domain" description="SAND" evidence="12">
    <location>
        <begin position="590"/>
        <end position="671"/>
    </location>
</feature>
<dbReference type="InterPro" id="IPR001965">
    <property type="entry name" value="Znf_PHD"/>
</dbReference>
<keyword evidence="14" id="KW-1185">Reference proteome</keyword>
<evidence type="ECO:0000259" key="11">
    <source>
        <dbReference type="PROSITE" id="PS50016"/>
    </source>
</evidence>